<protein>
    <submittedName>
        <fullName evidence="1">Hexulose-6-phosphate isomerase</fullName>
    </submittedName>
</protein>
<gene>
    <name evidence="1" type="ORF">CHR90_17355</name>
</gene>
<dbReference type="EMBL" id="NOXS01000035">
    <property type="protein sequence ID" value="OYQ16748.1"/>
    <property type="molecule type" value="Genomic_DNA"/>
</dbReference>
<dbReference type="Proteomes" id="UP000216361">
    <property type="component" value="Unassembled WGS sequence"/>
</dbReference>
<keyword evidence="1" id="KW-0413">Isomerase</keyword>
<reference evidence="1 2" key="1">
    <citation type="submission" date="2017-07" db="EMBL/GenBank/DDBJ databases">
        <title>Elstera cyanobacteriorum sp. nov., a novel bacterium isolated from cyanobacterial aggregates in a eutrophic lake.</title>
        <authorList>
            <person name="Cai H."/>
        </authorList>
    </citation>
    <scope>NUCLEOTIDE SEQUENCE [LARGE SCALE GENOMIC DNA]</scope>
    <source>
        <strain evidence="1 2">TH019</strain>
    </source>
</reference>
<accession>A0A255XIH8</accession>
<dbReference type="OrthoDB" id="73001at2"/>
<keyword evidence="2" id="KW-1185">Reference proteome</keyword>
<evidence type="ECO:0000313" key="2">
    <source>
        <dbReference type="Proteomes" id="UP000216361"/>
    </source>
</evidence>
<dbReference type="RefSeq" id="WP_094410386.1">
    <property type="nucleotide sequence ID" value="NZ_BMJZ01000003.1"/>
</dbReference>
<dbReference type="AlphaFoldDB" id="A0A255XIH8"/>
<comment type="caution">
    <text evidence="1">The sequence shown here is derived from an EMBL/GenBank/DDBJ whole genome shotgun (WGS) entry which is preliminary data.</text>
</comment>
<dbReference type="Pfam" id="PF07927">
    <property type="entry name" value="HicA_toxin"/>
    <property type="match status" value="1"/>
</dbReference>
<dbReference type="GO" id="GO:0016853">
    <property type="term" value="F:isomerase activity"/>
    <property type="evidence" value="ECO:0007669"/>
    <property type="project" value="UniProtKB-KW"/>
</dbReference>
<proteinExistence type="predicted"/>
<name>A0A255XIH8_9PROT</name>
<dbReference type="InterPro" id="IPR012933">
    <property type="entry name" value="HicA_mRNA_interferase"/>
</dbReference>
<dbReference type="GO" id="GO:0003729">
    <property type="term" value="F:mRNA binding"/>
    <property type="evidence" value="ECO:0007669"/>
    <property type="project" value="InterPro"/>
</dbReference>
<sequence>MGKQDQTLSAIFETPTRSDIRWSDIVSLLRAVGADISEGRGSRVRVVLNGQKAVFHRPHPGDQTGKPTVRDVKDFLIEAGIEP</sequence>
<evidence type="ECO:0000313" key="1">
    <source>
        <dbReference type="EMBL" id="OYQ16748.1"/>
    </source>
</evidence>
<organism evidence="1 2">
    <name type="scientific">Elstera cyanobacteriorum</name>
    <dbReference type="NCBI Taxonomy" id="2022747"/>
    <lineage>
        <taxon>Bacteria</taxon>
        <taxon>Pseudomonadati</taxon>
        <taxon>Pseudomonadota</taxon>
        <taxon>Alphaproteobacteria</taxon>
        <taxon>Rhodospirillales</taxon>
        <taxon>Rhodospirillaceae</taxon>
        <taxon>Elstera</taxon>
    </lineage>
</organism>